<evidence type="ECO:0000313" key="3">
    <source>
        <dbReference type="Proteomes" id="UP000287651"/>
    </source>
</evidence>
<gene>
    <name evidence="2" type="ORF">B296_00040143</name>
</gene>
<comment type="caution">
    <text evidence="2">The sequence shown here is derived from an EMBL/GenBank/DDBJ whole genome shotgun (WGS) entry which is preliminary data.</text>
</comment>
<feature type="compositionally biased region" description="Basic and acidic residues" evidence="1">
    <location>
        <begin position="33"/>
        <end position="58"/>
    </location>
</feature>
<evidence type="ECO:0000256" key="1">
    <source>
        <dbReference type="SAM" id="MobiDB-lite"/>
    </source>
</evidence>
<reference evidence="2 3" key="1">
    <citation type="journal article" date="2014" name="Agronomy (Basel)">
        <title>A Draft Genome Sequence for Ensete ventricosum, the Drought-Tolerant Tree Against Hunger.</title>
        <authorList>
            <person name="Harrison J."/>
            <person name="Moore K.A."/>
            <person name="Paszkiewicz K."/>
            <person name="Jones T."/>
            <person name="Grant M."/>
            <person name="Ambacheew D."/>
            <person name="Muzemil S."/>
            <person name="Studholme D.J."/>
        </authorList>
    </citation>
    <scope>NUCLEOTIDE SEQUENCE [LARGE SCALE GENOMIC DNA]</scope>
</reference>
<accession>A0A426ZM14</accession>
<protein>
    <submittedName>
        <fullName evidence="2">Uncharacterized protein</fullName>
    </submittedName>
</protein>
<feature type="region of interest" description="Disordered" evidence="1">
    <location>
        <begin position="14"/>
        <end position="58"/>
    </location>
</feature>
<dbReference type="EMBL" id="AMZH03005984">
    <property type="protein sequence ID" value="RRT64971.1"/>
    <property type="molecule type" value="Genomic_DNA"/>
</dbReference>
<proteinExistence type="predicted"/>
<name>A0A426ZM14_ENSVE</name>
<organism evidence="2 3">
    <name type="scientific">Ensete ventricosum</name>
    <name type="common">Abyssinian banana</name>
    <name type="synonym">Musa ensete</name>
    <dbReference type="NCBI Taxonomy" id="4639"/>
    <lineage>
        <taxon>Eukaryota</taxon>
        <taxon>Viridiplantae</taxon>
        <taxon>Streptophyta</taxon>
        <taxon>Embryophyta</taxon>
        <taxon>Tracheophyta</taxon>
        <taxon>Spermatophyta</taxon>
        <taxon>Magnoliopsida</taxon>
        <taxon>Liliopsida</taxon>
        <taxon>Zingiberales</taxon>
        <taxon>Musaceae</taxon>
        <taxon>Ensete</taxon>
    </lineage>
</organism>
<evidence type="ECO:0000313" key="2">
    <source>
        <dbReference type="EMBL" id="RRT64971.1"/>
    </source>
</evidence>
<feature type="region of interest" description="Disordered" evidence="1">
    <location>
        <begin position="109"/>
        <end position="142"/>
    </location>
</feature>
<feature type="non-terminal residue" evidence="2">
    <location>
        <position position="1"/>
    </location>
</feature>
<dbReference type="Proteomes" id="UP000287651">
    <property type="component" value="Unassembled WGS sequence"/>
</dbReference>
<dbReference type="AlphaFoldDB" id="A0A426ZM14"/>
<sequence length="142" mass="15788">GWGTFFEWELHPPLVSPPPPPLLRESQEWPGLKGHEDKGLAMEKRASRGRGEEIGEDGRVSRDDFSFEAYNSHIRAVRRVSPTACERDGIRKQLDRIPHSDVVRGGVVEEMGRKQGGGSNPGGSPPTITSTRMHSSHIRTVR</sequence>